<dbReference type="AlphaFoldDB" id="A0A9D2E8K7"/>
<reference evidence="3" key="2">
    <citation type="submission" date="2021-04" db="EMBL/GenBank/DDBJ databases">
        <authorList>
            <person name="Gilroy R."/>
        </authorList>
    </citation>
    <scope>NUCLEOTIDE SEQUENCE</scope>
    <source>
        <strain evidence="3">ChiHjej9B8-1298</strain>
    </source>
</reference>
<accession>A0A9D2E8K7</accession>
<organism evidence="3 4">
    <name type="scientific">Candidatus Bacteroides merdigallinarum</name>
    <dbReference type="NCBI Taxonomy" id="2838473"/>
    <lineage>
        <taxon>Bacteria</taxon>
        <taxon>Pseudomonadati</taxon>
        <taxon>Bacteroidota</taxon>
        <taxon>Bacteroidia</taxon>
        <taxon>Bacteroidales</taxon>
        <taxon>Bacteroidaceae</taxon>
        <taxon>Bacteroides</taxon>
    </lineage>
</organism>
<evidence type="ECO:0000259" key="2">
    <source>
        <dbReference type="Pfam" id="PF16249"/>
    </source>
</evidence>
<dbReference type="Gene3D" id="2.60.40.2580">
    <property type="match status" value="1"/>
</dbReference>
<evidence type="ECO:0000313" key="3">
    <source>
        <dbReference type="EMBL" id="HIZ32791.1"/>
    </source>
</evidence>
<feature type="signal peptide" evidence="1">
    <location>
        <begin position="1"/>
        <end position="22"/>
    </location>
</feature>
<feature type="chain" id="PRO_5039555049" evidence="1">
    <location>
        <begin position="23"/>
        <end position="824"/>
    </location>
</feature>
<dbReference type="InterPro" id="IPR032594">
    <property type="entry name" value="DUF4906"/>
</dbReference>
<proteinExistence type="predicted"/>
<feature type="domain" description="DUF4906" evidence="2">
    <location>
        <begin position="275"/>
        <end position="351"/>
    </location>
</feature>
<dbReference type="Proteomes" id="UP000824028">
    <property type="component" value="Unassembled WGS sequence"/>
</dbReference>
<dbReference type="EMBL" id="DXBX01000032">
    <property type="protein sequence ID" value="HIZ32791.1"/>
    <property type="molecule type" value="Genomic_DNA"/>
</dbReference>
<protein>
    <submittedName>
        <fullName evidence="3">DUF4906 domain-containing protein</fullName>
    </submittedName>
</protein>
<dbReference type="Pfam" id="PF16249">
    <property type="entry name" value="DUF4906"/>
    <property type="match status" value="1"/>
</dbReference>
<comment type="caution">
    <text evidence="3">The sequence shown here is derived from an EMBL/GenBank/DDBJ whole genome shotgun (WGS) entry which is preliminary data.</text>
</comment>
<name>A0A9D2E8K7_9BACE</name>
<dbReference type="PROSITE" id="PS51257">
    <property type="entry name" value="PROKAR_LIPOPROTEIN"/>
    <property type="match status" value="1"/>
</dbReference>
<reference evidence="3" key="1">
    <citation type="journal article" date="2021" name="PeerJ">
        <title>Extensive microbial diversity within the chicken gut microbiome revealed by metagenomics and culture.</title>
        <authorList>
            <person name="Gilroy R."/>
            <person name="Ravi A."/>
            <person name="Getino M."/>
            <person name="Pursley I."/>
            <person name="Horton D.L."/>
            <person name="Alikhan N.F."/>
            <person name="Baker D."/>
            <person name="Gharbi K."/>
            <person name="Hall N."/>
            <person name="Watson M."/>
            <person name="Adriaenssens E.M."/>
            <person name="Foster-Nyarko E."/>
            <person name="Jarju S."/>
            <person name="Secka A."/>
            <person name="Antonio M."/>
            <person name="Oren A."/>
            <person name="Chaudhuri R.R."/>
            <person name="La Ragione R."/>
            <person name="Hildebrand F."/>
            <person name="Pallen M.J."/>
        </authorList>
    </citation>
    <scope>NUCLEOTIDE SEQUENCE</scope>
    <source>
        <strain evidence="3">ChiHjej9B8-1298</strain>
    </source>
</reference>
<evidence type="ECO:0000313" key="4">
    <source>
        <dbReference type="Proteomes" id="UP000824028"/>
    </source>
</evidence>
<evidence type="ECO:0000256" key="1">
    <source>
        <dbReference type="SAM" id="SignalP"/>
    </source>
</evidence>
<keyword evidence="1" id="KW-0732">Signal</keyword>
<gene>
    <name evidence="3" type="ORF">H9814_04480</name>
</gene>
<sequence>MKDNVISYLYGMLLLACFASCADQWPKSRESTSIVDDSKLVDVSLSLGVTEMQTTLQTRSETEDTPAERMINDIWVFQYGQDGNLLITPRYYDIDDVDPGEGGAEVEVLLRTDVANTTVYVVANIGRDDWATVENAGTLEQLRNLTLPDPRIIVGEDALGVKEEGTETQTTGESMNLDIPMEGNASNVTFTDGTVNIQLTRMYAKVIITVGAIPETIELTDVNAMDIPYYCRVSTLEDENLNDAAVYPTGREYWNSRAFKPGNKNENDQYAGQIVIYIPENLQGCSDNNEANPEQKTKKGDHAFGIQLTAFYVDIFTGDHDEGSRRTYSWYPGGNNYNDYNIRRNYIYQVQLNIYTDTYEQDTPSSNCFVVKPGQLLSFLPYYRVETGSGYDFTDYLNAYGTDDDKKINASTIMTENVAIIWQTKDAIGDNSDGNLVWIDPAPAGSDLTPEEKGQQEFHRKIYVRAGQRGNALIAAFNNQGEILWSWHIWVTENEPGNVSSAILYTTYAWNEDGIKTNIRVPGYDVMPCNLGALRYEPDGKDVTGTYGMLYQWGRKDPFPPAYSGDAGTDYTDARTGIHYGNDNQTAVEKTIGTDESKLFHSRQGMEITKETLPDPIGFTVKNPTVFMCGTKNAQMGESAVENLSNYQNNGDWTWRHDEGLWGGLKPDPENMKYYTTNNRVHIYDNYGEQKTIFDPCPSGWRVPPGDIWLGFTSTGENPRTYEEINTDSQKNIFGEEGMYMFMTDWKQGPVSFFPAQGTRVADGGVMRVGRCGNYHNATTDDNFRVNILHIHNSAGLFHIFETSFPMYYVKSMAGPIRCVRDHK</sequence>